<keyword evidence="5 7" id="KW-1133">Transmembrane helix</keyword>
<comment type="subcellular location">
    <subcellularLocation>
        <location evidence="1">Apical cell membrane</location>
        <topology evidence="1">Multi-pass membrane protein</topology>
    </subcellularLocation>
</comment>
<dbReference type="InterPro" id="IPR003841">
    <property type="entry name" value="Na/Pi_transpt"/>
</dbReference>
<evidence type="ECO:0000256" key="1">
    <source>
        <dbReference type="ARBA" id="ARBA00004424"/>
    </source>
</evidence>
<dbReference type="OrthoDB" id="76259at2759"/>
<feature type="transmembrane region" description="Helical" evidence="7">
    <location>
        <begin position="137"/>
        <end position="161"/>
    </location>
</feature>
<proteinExistence type="inferred from homology"/>
<dbReference type="GO" id="GO:0005436">
    <property type="term" value="F:sodium:phosphate symporter activity"/>
    <property type="evidence" value="ECO:0007669"/>
    <property type="project" value="InterPro"/>
</dbReference>
<keyword evidence="9" id="KW-1185">Reference proteome</keyword>
<dbReference type="STRING" id="137246.A0A401RL57"/>
<feature type="non-terminal residue" evidence="8">
    <location>
        <position position="179"/>
    </location>
</feature>
<evidence type="ECO:0000256" key="5">
    <source>
        <dbReference type="ARBA" id="ARBA00022989"/>
    </source>
</evidence>
<dbReference type="GO" id="GO:0005903">
    <property type="term" value="C:brush border"/>
    <property type="evidence" value="ECO:0007669"/>
    <property type="project" value="TreeGrafter"/>
</dbReference>
<dbReference type="Proteomes" id="UP000287033">
    <property type="component" value="Unassembled WGS sequence"/>
</dbReference>
<dbReference type="GO" id="GO:0031982">
    <property type="term" value="C:vesicle"/>
    <property type="evidence" value="ECO:0007669"/>
    <property type="project" value="TreeGrafter"/>
</dbReference>
<gene>
    <name evidence="8" type="ORF">chiPu_0022150</name>
</gene>
<dbReference type="AlphaFoldDB" id="A0A401RL57"/>
<accession>A0A401RL57</accession>
<keyword evidence="3" id="KW-1003">Cell membrane</keyword>
<dbReference type="GO" id="GO:0030643">
    <property type="term" value="P:intracellular phosphate ion homeostasis"/>
    <property type="evidence" value="ECO:0007669"/>
    <property type="project" value="TreeGrafter"/>
</dbReference>
<comment type="similarity">
    <text evidence="2">Belongs to the SLC34A transporter family.</text>
</comment>
<name>A0A401RL57_CHIPU</name>
<keyword evidence="4 7" id="KW-0812">Transmembrane</keyword>
<evidence type="ECO:0000256" key="4">
    <source>
        <dbReference type="ARBA" id="ARBA00022692"/>
    </source>
</evidence>
<sequence length="179" mass="19633">MTVAILLPIEIGTGFLYHVSKACIEGFNIQSGETAPDILKVITEPFTQLIIKLDQSVISAVATGETGARNKSLIQKWCKFNYLTVLKNESVTNQTECEVLHCFQTGNGTIALKNSTETQNLQLCHHLFVNTTLSDTAVGFILLIASLFVLCICLVLIVKLLNSALKGRMAQVMKKVFNT</sequence>
<dbReference type="PANTHER" id="PTHR10010:SF35">
    <property type="entry name" value="SODIUM-DEPENDENT PHOSPHATE TRANSPORT PROTEIN 2C"/>
    <property type="match status" value="1"/>
</dbReference>
<comment type="caution">
    <text evidence="8">The sequence shown here is derived from an EMBL/GenBank/DDBJ whole genome shotgun (WGS) entry which is preliminary data.</text>
</comment>
<evidence type="ECO:0000313" key="8">
    <source>
        <dbReference type="EMBL" id="GCC18888.1"/>
    </source>
</evidence>
<dbReference type="GO" id="GO:0016324">
    <property type="term" value="C:apical plasma membrane"/>
    <property type="evidence" value="ECO:0007669"/>
    <property type="project" value="UniProtKB-SubCell"/>
</dbReference>
<protein>
    <submittedName>
        <fullName evidence="8">Uncharacterized protein</fullName>
    </submittedName>
</protein>
<organism evidence="8 9">
    <name type="scientific">Chiloscyllium punctatum</name>
    <name type="common">Brownbanded bambooshark</name>
    <name type="synonym">Hemiscyllium punctatum</name>
    <dbReference type="NCBI Taxonomy" id="137246"/>
    <lineage>
        <taxon>Eukaryota</taxon>
        <taxon>Metazoa</taxon>
        <taxon>Chordata</taxon>
        <taxon>Craniata</taxon>
        <taxon>Vertebrata</taxon>
        <taxon>Chondrichthyes</taxon>
        <taxon>Elasmobranchii</taxon>
        <taxon>Galeomorphii</taxon>
        <taxon>Galeoidea</taxon>
        <taxon>Orectolobiformes</taxon>
        <taxon>Hemiscylliidae</taxon>
        <taxon>Chiloscyllium</taxon>
    </lineage>
</organism>
<evidence type="ECO:0000256" key="6">
    <source>
        <dbReference type="ARBA" id="ARBA00023136"/>
    </source>
</evidence>
<dbReference type="GO" id="GO:0044341">
    <property type="term" value="P:sodium-dependent phosphate transport"/>
    <property type="evidence" value="ECO:0007669"/>
    <property type="project" value="InterPro"/>
</dbReference>
<dbReference type="EMBL" id="BEZZ01006127">
    <property type="protein sequence ID" value="GCC18888.1"/>
    <property type="molecule type" value="Genomic_DNA"/>
</dbReference>
<evidence type="ECO:0000313" key="9">
    <source>
        <dbReference type="Proteomes" id="UP000287033"/>
    </source>
</evidence>
<evidence type="ECO:0000256" key="2">
    <source>
        <dbReference type="ARBA" id="ARBA00005808"/>
    </source>
</evidence>
<reference evidence="8 9" key="1">
    <citation type="journal article" date="2018" name="Nat. Ecol. Evol.">
        <title>Shark genomes provide insights into elasmobranch evolution and the origin of vertebrates.</title>
        <authorList>
            <person name="Hara Y"/>
            <person name="Yamaguchi K"/>
            <person name="Onimaru K"/>
            <person name="Kadota M"/>
            <person name="Koyanagi M"/>
            <person name="Keeley SD"/>
            <person name="Tatsumi K"/>
            <person name="Tanaka K"/>
            <person name="Motone F"/>
            <person name="Kageyama Y"/>
            <person name="Nozu R"/>
            <person name="Adachi N"/>
            <person name="Nishimura O"/>
            <person name="Nakagawa R"/>
            <person name="Tanegashima C"/>
            <person name="Kiyatake I"/>
            <person name="Matsumoto R"/>
            <person name="Murakumo K"/>
            <person name="Nishida K"/>
            <person name="Terakita A"/>
            <person name="Kuratani S"/>
            <person name="Sato K"/>
            <person name="Hyodo S Kuraku.S."/>
        </authorList>
    </citation>
    <scope>NUCLEOTIDE SEQUENCE [LARGE SCALE GENOMIC DNA]</scope>
</reference>
<dbReference type="OMA" id="CIEGFNI"/>
<evidence type="ECO:0000256" key="3">
    <source>
        <dbReference type="ARBA" id="ARBA00022475"/>
    </source>
</evidence>
<evidence type="ECO:0000256" key="7">
    <source>
        <dbReference type="SAM" id="Phobius"/>
    </source>
</evidence>
<dbReference type="PANTHER" id="PTHR10010">
    <property type="entry name" value="SOLUTE CARRIER FAMILY 34 SODIUM PHOSPHATE , MEMBER 2-RELATED"/>
    <property type="match status" value="1"/>
</dbReference>
<keyword evidence="6 7" id="KW-0472">Membrane</keyword>